<reference evidence="2" key="1">
    <citation type="journal article" date="2017" name="Genome Biol.">
        <title>Comparative genomics reveals high biological diversity and specific adaptations in the industrially and medically important fungal genus Aspergillus.</title>
        <authorList>
            <person name="de Vries R.P."/>
            <person name="Riley R."/>
            <person name="Wiebenga A."/>
            <person name="Aguilar-Osorio G."/>
            <person name="Amillis S."/>
            <person name="Uchima C.A."/>
            <person name="Anderluh G."/>
            <person name="Asadollahi M."/>
            <person name="Askin M."/>
            <person name="Barry K."/>
            <person name="Battaglia E."/>
            <person name="Bayram O."/>
            <person name="Benocci T."/>
            <person name="Braus-Stromeyer S.A."/>
            <person name="Caldana C."/>
            <person name="Canovas D."/>
            <person name="Cerqueira G.C."/>
            <person name="Chen F."/>
            <person name="Chen W."/>
            <person name="Choi C."/>
            <person name="Clum A."/>
            <person name="Dos Santos R.A."/>
            <person name="Damasio A.R."/>
            <person name="Diallinas G."/>
            <person name="Emri T."/>
            <person name="Fekete E."/>
            <person name="Flipphi M."/>
            <person name="Freyberg S."/>
            <person name="Gallo A."/>
            <person name="Gournas C."/>
            <person name="Habgood R."/>
            <person name="Hainaut M."/>
            <person name="Harispe M.L."/>
            <person name="Henrissat B."/>
            <person name="Hilden K.S."/>
            <person name="Hope R."/>
            <person name="Hossain A."/>
            <person name="Karabika E."/>
            <person name="Karaffa L."/>
            <person name="Karanyi Z."/>
            <person name="Krasevec N."/>
            <person name="Kuo A."/>
            <person name="Kusch H."/>
            <person name="LaButti K."/>
            <person name="Lagendijk E.L."/>
            <person name="Lapidus A."/>
            <person name="Levasseur A."/>
            <person name="Lindquist E."/>
            <person name="Lipzen A."/>
            <person name="Logrieco A.F."/>
            <person name="MacCabe A."/>
            <person name="Maekelae M.R."/>
            <person name="Malavazi I."/>
            <person name="Melin P."/>
            <person name="Meyer V."/>
            <person name="Mielnichuk N."/>
            <person name="Miskei M."/>
            <person name="Molnar A.P."/>
            <person name="Mule G."/>
            <person name="Ngan C.Y."/>
            <person name="Orejas M."/>
            <person name="Orosz E."/>
            <person name="Ouedraogo J.P."/>
            <person name="Overkamp K.M."/>
            <person name="Park H.-S."/>
            <person name="Perrone G."/>
            <person name="Piumi F."/>
            <person name="Punt P.J."/>
            <person name="Ram A.F."/>
            <person name="Ramon A."/>
            <person name="Rauscher S."/>
            <person name="Record E."/>
            <person name="Riano-Pachon D.M."/>
            <person name="Robert V."/>
            <person name="Roehrig J."/>
            <person name="Ruller R."/>
            <person name="Salamov A."/>
            <person name="Salih N.S."/>
            <person name="Samson R.A."/>
            <person name="Sandor E."/>
            <person name="Sanguinetti M."/>
            <person name="Schuetze T."/>
            <person name="Sepcic K."/>
            <person name="Shelest E."/>
            <person name="Sherlock G."/>
            <person name="Sophianopoulou V."/>
            <person name="Squina F.M."/>
            <person name="Sun H."/>
            <person name="Susca A."/>
            <person name="Todd R.B."/>
            <person name="Tsang A."/>
            <person name="Unkles S.E."/>
            <person name="van de Wiele N."/>
            <person name="van Rossen-Uffink D."/>
            <person name="Oliveira J.V."/>
            <person name="Vesth T.C."/>
            <person name="Visser J."/>
            <person name="Yu J.-H."/>
            <person name="Zhou M."/>
            <person name="Andersen M.R."/>
            <person name="Archer D.B."/>
            <person name="Baker S.E."/>
            <person name="Benoit I."/>
            <person name="Brakhage A.A."/>
            <person name="Braus G.H."/>
            <person name="Fischer R."/>
            <person name="Frisvad J.C."/>
            <person name="Goldman G.H."/>
            <person name="Houbraken J."/>
            <person name="Oakley B."/>
            <person name="Pocsi I."/>
            <person name="Scazzocchio C."/>
            <person name="Seiboth B."/>
            <person name="vanKuyk P.A."/>
            <person name="Wortman J."/>
            <person name="Dyer P.S."/>
            <person name="Grigoriev I.V."/>
        </authorList>
    </citation>
    <scope>NUCLEOTIDE SEQUENCE [LARGE SCALE GENOMIC DNA]</scope>
    <source>
        <strain evidence="2">CBS 101740 / IMI 381727 / IBT 21946</strain>
    </source>
</reference>
<accession>A0A1L9UER1</accession>
<evidence type="ECO:0000313" key="1">
    <source>
        <dbReference type="EMBL" id="OJJ70157.1"/>
    </source>
</evidence>
<organism evidence="1 2">
    <name type="scientific">Aspergillus brasiliensis (strain CBS 101740 / IMI 381727 / IBT 21946)</name>
    <dbReference type="NCBI Taxonomy" id="767769"/>
    <lineage>
        <taxon>Eukaryota</taxon>
        <taxon>Fungi</taxon>
        <taxon>Dikarya</taxon>
        <taxon>Ascomycota</taxon>
        <taxon>Pezizomycotina</taxon>
        <taxon>Eurotiomycetes</taxon>
        <taxon>Eurotiomycetidae</taxon>
        <taxon>Eurotiales</taxon>
        <taxon>Aspergillaceae</taxon>
        <taxon>Aspergillus</taxon>
        <taxon>Aspergillus subgen. Circumdati</taxon>
    </lineage>
</organism>
<name>A0A1L9UER1_ASPBC</name>
<proteinExistence type="predicted"/>
<evidence type="ECO:0000313" key="2">
    <source>
        <dbReference type="Proteomes" id="UP000184499"/>
    </source>
</evidence>
<gene>
    <name evidence="1" type="ORF">ASPBRDRAFT_56871</name>
</gene>
<protein>
    <submittedName>
        <fullName evidence="1">Uncharacterized protein</fullName>
    </submittedName>
</protein>
<dbReference type="RefSeq" id="XP_067477406.1">
    <property type="nucleotide sequence ID" value="XM_067627647.1"/>
</dbReference>
<dbReference type="GeneID" id="93580135"/>
<dbReference type="EMBL" id="KV878687">
    <property type="protein sequence ID" value="OJJ70157.1"/>
    <property type="molecule type" value="Genomic_DNA"/>
</dbReference>
<sequence>MAIADGRDGDIDSIFDSRDGGMVAGSLVGVCKVVPGDGHHFRFQFSWCRLRRGRRELPKVGKSRSSERWGFRVRRRQNRVWLETAGLHWMDYS</sequence>
<dbReference type="VEuPathDB" id="FungiDB:ASPBRDRAFT_56871"/>
<dbReference type="OrthoDB" id="10403535at2759"/>
<dbReference type="Proteomes" id="UP000184499">
    <property type="component" value="Unassembled WGS sequence"/>
</dbReference>
<dbReference type="AlphaFoldDB" id="A0A1L9UER1"/>
<keyword evidence="2" id="KW-1185">Reference proteome</keyword>